<dbReference type="PRINTS" id="PR00463">
    <property type="entry name" value="EP450I"/>
</dbReference>
<proteinExistence type="inferred from homology"/>
<comment type="similarity">
    <text evidence="2">Belongs to the cytochrome P450 family.</text>
</comment>
<dbReference type="EMBL" id="JACEFO010001897">
    <property type="protein sequence ID" value="KAF8695411.1"/>
    <property type="molecule type" value="Genomic_DNA"/>
</dbReference>
<protein>
    <recommendedName>
        <fullName evidence="10">Cytochrome P450</fullName>
    </recommendedName>
</protein>
<dbReference type="InterPro" id="IPR001128">
    <property type="entry name" value="Cyt_P450"/>
</dbReference>
<dbReference type="InterPro" id="IPR017972">
    <property type="entry name" value="Cyt_P450_CS"/>
</dbReference>
<evidence type="ECO:0000256" key="6">
    <source>
        <dbReference type="ARBA" id="ARBA00023004"/>
    </source>
</evidence>
<keyword evidence="5" id="KW-0560">Oxidoreductase</keyword>
<evidence type="ECO:0000256" key="2">
    <source>
        <dbReference type="ARBA" id="ARBA00010617"/>
    </source>
</evidence>
<dbReference type="OrthoDB" id="2789670at2759"/>
<comment type="cofactor">
    <cofactor evidence="1">
        <name>heme</name>
        <dbReference type="ChEBI" id="CHEBI:30413"/>
    </cofactor>
</comment>
<dbReference type="FunFam" id="1.10.630.10:FF:000126">
    <property type="entry name" value="Predicted protein"/>
    <property type="match status" value="1"/>
</dbReference>
<evidence type="ECO:0000256" key="5">
    <source>
        <dbReference type="ARBA" id="ARBA00023002"/>
    </source>
</evidence>
<dbReference type="GO" id="GO:0016705">
    <property type="term" value="F:oxidoreductase activity, acting on paired donors, with incorporation or reduction of molecular oxygen"/>
    <property type="evidence" value="ECO:0007669"/>
    <property type="project" value="InterPro"/>
</dbReference>
<accession>A0A835BK43</accession>
<dbReference type="FunFam" id="1.10.630.10:FF:000038">
    <property type="entry name" value="Cytochrome P450 84A1"/>
    <property type="match status" value="1"/>
</dbReference>
<evidence type="ECO:0000313" key="8">
    <source>
        <dbReference type="EMBL" id="KAF8695411.1"/>
    </source>
</evidence>
<dbReference type="InterPro" id="IPR036396">
    <property type="entry name" value="Cyt_P450_sf"/>
</dbReference>
<dbReference type="CDD" id="cd20618">
    <property type="entry name" value="CYP71_clan"/>
    <property type="match status" value="1"/>
</dbReference>
<organism evidence="8 9">
    <name type="scientific">Digitaria exilis</name>
    <dbReference type="NCBI Taxonomy" id="1010633"/>
    <lineage>
        <taxon>Eukaryota</taxon>
        <taxon>Viridiplantae</taxon>
        <taxon>Streptophyta</taxon>
        <taxon>Embryophyta</taxon>
        <taxon>Tracheophyta</taxon>
        <taxon>Spermatophyta</taxon>
        <taxon>Magnoliopsida</taxon>
        <taxon>Liliopsida</taxon>
        <taxon>Poales</taxon>
        <taxon>Poaceae</taxon>
        <taxon>PACMAD clade</taxon>
        <taxon>Panicoideae</taxon>
        <taxon>Panicodae</taxon>
        <taxon>Paniceae</taxon>
        <taxon>Anthephorinae</taxon>
        <taxon>Digitaria</taxon>
    </lineage>
</organism>
<comment type="caution">
    <text evidence="8">The sequence shown here is derived from an EMBL/GenBank/DDBJ whole genome shotgun (WGS) entry which is preliminary data.</text>
</comment>
<keyword evidence="4" id="KW-0479">Metal-binding</keyword>
<dbReference type="SUPFAM" id="SSF48264">
    <property type="entry name" value="Cytochrome P450"/>
    <property type="match status" value="2"/>
</dbReference>
<dbReference type="GO" id="GO:0020037">
    <property type="term" value="F:heme binding"/>
    <property type="evidence" value="ECO:0007669"/>
    <property type="project" value="InterPro"/>
</dbReference>
<evidence type="ECO:0008006" key="10">
    <source>
        <dbReference type="Google" id="ProtNLM"/>
    </source>
</evidence>
<evidence type="ECO:0000256" key="7">
    <source>
        <dbReference type="ARBA" id="ARBA00023033"/>
    </source>
</evidence>
<dbReference type="AlphaFoldDB" id="A0A835BK43"/>
<keyword evidence="3" id="KW-0349">Heme</keyword>
<dbReference type="InterPro" id="IPR002401">
    <property type="entry name" value="Cyt_P450_E_grp-I"/>
</dbReference>
<reference evidence="8" key="1">
    <citation type="submission" date="2020-07" db="EMBL/GenBank/DDBJ databases">
        <title>Genome sequence and genetic diversity analysis of an under-domesticated orphan crop, white fonio (Digitaria exilis).</title>
        <authorList>
            <person name="Bennetzen J.L."/>
            <person name="Chen S."/>
            <person name="Ma X."/>
            <person name="Wang X."/>
            <person name="Yssel A.E.J."/>
            <person name="Chaluvadi S.R."/>
            <person name="Johnson M."/>
            <person name="Gangashetty P."/>
            <person name="Hamidou F."/>
            <person name="Sanogo M.D."/>
            <person name="Zwaenepoel A."/>
            <person name="Wallace J."/>
            <person name="Van De Peer Y."/>
            <person name="Van Deynze A."/>
        </authorList>
    </citation>
    <scope>NUCLEOTIDE SEQUENCE</scope>
    <source>
        <tissue evidence="8">Leaves</tissue>
    </source>
</reference>
<dbReference type="PANTHER" id="PTHR47944">
    <property type="entry name" value="CYTOCHROME P450 98A9"/>
    <property type="match status" value="1"/>
</dbReference>
<keyword evidence="6" id="KW-0408">Iron</keyword>
<sequence length="769" mass="87117">MENVVEEHSQRRQREGDAFVAKDMIDRLLQLADDPNLEVKLTRDSVKAFTQVDVSLFLSAAVIVEWAISELLKNPEVFAKATEELDGVIGRGRWVTEKDMSHLPYMDAIVKETMRMHMVVPLLSPRLSREDTSVAGYDIPAGTRVLVNAWTISRDPDLWDAPEEFGPERFVGSKMDVKGQDFELLPFGSGRRMCPGYSLGLKVIQLTLANLLHGFAWRLPDGMTKEELSMEEVFGLSTPRKFPLQAVVEPKLPAHLYLPPWAAFLAIALGLALFLGAFHFHGRHCRHAHKLPPGPKPWPIIGNMNLLGDLPHRSIHELSKRYGPLMQLRFGSLPVLIVSSPEMARHVLKTHDAAFSDRPRFAIGRYTAYDCSDVLWSPYGPYLRQARKICTAELFSAKRLESFEHVRDEEVRVLLRGLHRSSSRGRTVRLRDYLQMLTLGVISRIVLGRKYVGEEAAAARDEMGVSSTPAITPGEFREMVDEFFVLHGAFNIGDFIPWLDWLDLQGYVRRMKMMSAVFDRFLESVLDVHNERRRLEGERFVPKDMVDVLLQLADDPNLEDLIIGATDTAANTLEWAISELLKSPKILAKATEELNKVIGLDRLVTERDLPHLPYIEAVLKETMRVHPAAPMLAPHQAREHTCVDGYDILAGTTVFVNVWGMGHDPALWDEPEEFRPERFLENKIDMRGQDFELLPFGSGRRMCPGYSLALKVMMLGLANMIHAFVWRLPEGMTVEDLSMEETYLLAMPRKFPLEATVEPRLPAGLYMGA</sequence>
<keyword evidence="9" id="KW-1185">Reference proteome</keyword>
<dbReference type="PROSITE" id="PS00086">
    <property type="entry name" value="CYTOCHROME_P450"/>
    <property type="match status" value="2"/>
</dbReference>
<gene>
    <name evidence="8" type="ORF">HU200_037645</name>
</gene>
<dbReference type="Gene3D" id="1.10.630.10">
    <property type="entry name" value="Cytochrome P450"/>
    <property type="match status" value="2"/>
</dbReference>
<dbReference type="GO" id="GO:0005506">
    <property type="term" value="F:iron ion binding"/>
    <property type="evidence" value="ECO:0007669"/>
    <property type="project" value="InterPro"/>
</dbReference>
<dbReference type="PANTHER" id="PTHR47944:SF7">
    <property type="entry name" value="OS09G0264400 PROTEIN"/>
    <property type="match status" value="1"/>
</dbReference>
<evidence type="ECO:0000256" key="4">
    <source>
        <dbReference type="ARBA" id="ARBA00022723"/>
    </source>
</evidence>
<evidence type="ECO:0000313" key="9">
    <source>
        <dbReference type="Proteomes" id="UP000636709"/>
    </source>
</evidence>
<dbReference type="PRINTS" id="PR00385">
    <property type="entry name" value="P450"/>
</dbReference>
<dbReference type="GO" id="GO:0004497">
    <property type="term" value="F:monooxygenase activity"/>
    <property type="evidence" value="ECO:0007669"/>
    <property type="project" value="UniProtKB-KW"/>
</dbReference>
<evidence type="ECO:0000256" key="3">
    <source>
        <dbReference type="ARBA" id="ARBA00022617"/>
    </source>
</evidence>
<name>A0A835BK43_9POAL</name>
<dbReference type="Pfam" id="PF00067">
    <property type="entry name" value="p450"/>
    <property type="match status" value="2"/>
</dbReference>
<dbReference type="Proteomes" id="UP000636709">
    <property type="component" value="Unassembled WGS sequence"/>
</dbReference>
<evidence type="ECO:0000256" key="1">
    <source>
        <dbReference type="ARBA" id="ARBA00001971"/>
    </source>
</evidence>
<keyword evidence="7" id="KW-0503">Monooxygenase</keyword>